<evidence type="ECO:0000256" key="1">
    <source>
        <dbReference type="ARBA" id="ARBA00003761"/>
    </source>
</evidence>
<dbReference type="InterPro" id="IPR001249">
    <property type="entry name" value="AcCoA_biotinCC"/>
</dbReference>
<keyword evidence="3 8" id="KW-0444">Lipid biosynthesis</keyword>
<evidence type="ECO:0000256" key="6">
    <source>
        <dbReference type="ARBA" id="ARBA00023160"/>
    </source>
</evidence>
<dbReference type="Pfam" id="PF00364">
    <property type="entry name" value="Biotin_lipoyl"/>
    <property type="match status" value="1"/>
</dbReference>
<evidence type="ECO:0000256" key="9">
    <source>
        <dbReference type="SAM" id="MobiDB-lite"/>
    </source>
</evidence>
<evidence type="ECO:0000256" key="3">
    <source>
        <dbReference type="ARBA" id="ARBA00022516"/>
    </source>
</evidence>
<sequence>MSKQIQSPLPGTFYRKPAPDQPPFVEDGGDINAGDTIGLVEVMKTFHEVKAEVSGSNARFSVGDEEPVTAGAVLVELD</sequence>
<dbReference type="InterPro" id="IPR011053">
    <property type="entry name" value="Single_hybrid_motif"/>
</dbReference>
<protein>
    <recommendedName>
        <fullName evidence="8">Biotin carboxyl carrier protein of acetyl-CoA carboxylase</fullName>
    </recommendedName>
</protein>
<dbReference type="InterPro" id="IPR000089">
    <property type="entry name" value="Biotin_lipoyl"/>
</dbReference>
<keyword evidence="12" id="KW-1185">Reference proteome</keyword>
<feature type="domain" description="Lipoyl-binding" evidence="10">
    <location>
        <begin position="1"/>
        <end position="78"/>
    </location>
</feature>
<name>A0ABV3RQK7_9RHOB</name>
<organism evidence="11 12">
    <name type="scientific">Sulfitobacter sediminis</name>
    <dbReference type="NCBI Taxonomy" id="3234186"/>
    <lineage>
        <taxon>Bacteria</taxon>
        <taxon>Pseudomonadati</taxon>
        <taxon>Pseudomonadota</taxon>
        <taxon>Alphaproteobacteria</taxon>
        <taxon>Rhodobacterales</taxon>
        <taxon>Roseobacteraceae</taxon>
        <taxon>Sulfitobacter</taxon>
    </lineage>
</organism>
<dbReference type="CDD" id="cd06850">
    <property type="entry name" value="biotinyl_domain"/>
    <property type="match status" value="1"/>
</dbReference>
<keyword evidence="7 8" id="KW-0092">Biotin</keyword>
<dbReference type="NCBIfam" id="NF005457">
    <property type="entry name" value="PRK07051.1"/>
    <property type="match status" value="1"/>
</dbReference>
<feature type="region of interest" description="Disordered" evidence="9">
    <location>
        <begin position="1"/>
        <end position="27"/>
    </location>
</feature>
<dbReference type="EMBL" id="JBFNXX010000014">
    <property type="protein sequence ID" value="MEW9921277.1"/>
    <property type="molecule type" value="Genomic_DNA"/>
</dbReference>
<dbReference type="InterPro" id="IPR001882">
    <property type="entry name" value="Biotin_BS"/>
</dbReference>
<dbReference type="Proteomes" id="UP001556098">
    <property type="component" value="Unassembled WGS sequence"/>
</dbReference>
<comment type="caution">
    <text evidence="11">The sequence shown here is derived from an EMBL/GenBank/DDBJ whole genome shotgun (WGS) entry which is preliminary data.</text>
</comment>
<dbReference type="SUPFAM" id="SSF51230">
    <property type="entry name" value="Single hybrid motif"/>
    <property type="match status" value="1"/>
</dbReference>
<keyword evidence="6 8" id="KW-0275">Fatty acid biosynthesis</keyword>
<reference evidence="11 12" key="1">
    <citation type="submission" date="2024-07" db="EMBL/GenBank/DDBJ databases">
        <title>Marimonas sp.nov., isolated from tidal-flat sediment.</title>
        <authorList>
            <person name="Jayan J.N."/>
            <person name="Lee S.S."/>
        </authorList>
    </citation>
    <scope>NUCLEOTIDE SEQUENCE [LARGE SCALE GENOMIC DNA]</scope>
    <source>
        <strain evidence="11 12">MJW-29</strain>
    </source>
</reference>
<accession>A0ABV3RQK7</accession>
<comment type="function">
    <text evidence="1 8">This protein is a component of the acetyl coenzyme A carboxylase complex; first, biotin carboxylase catalyzes the carboxylation of the carrier protein and then the transcarboxylase transfers the carboxyl group to form malonyl-CoA.</text>
</comment>
<gene>
    <name evidence="11" type="ORF">AB2B41_16830</name>
</gene>
<evidence type="ECO:0000256" key="4">
    <source>
        <dbReference type="ARBA" id="ARBA00022832"/>
    </source>
</evidence>
<evidence type="ECO:0000259" key="10">
    <source>
        <dbReference type="PROSITE" id="PS50968"/>
    </source>
</evidence>
<keyword evidence="4 8" id="KW-0276">Fatty acid metabolism</keyword>
<comment type="pathway">
    <text evidence="2 8">Lipid metabolism; fatty acid biosynthesis.</text>
</comment>
<dbReference type="RefSeq" id="WP_367878978.1">
    <property type="nucleotide sequence ID" value="NZ_JBFNXX010000014.1"/>
</dbReference>
<proteinExistence type="predicted"/>
<dbReference type="PRINTS" id="PR01071">
    <property type="entry name" value="ACOABIOTINCC"/>
</dbReference>
<evidence type="ECO:0000256" key="2">
    <source>
        <dbReference type="ARBA" id="ARBA00005194"/>
    </source>
</evidence>
<dbReference type="PROSITE" id="PS00188">
    <property type="entry name" value="BIOTIN"/>
    <property type="match status" value="1"/>
</dbReference>
<evidence type="ECO:0000256" key="5">
    <source>
        <dbReference type="ARBA" id="ARBA00023098"/>
    </source>
</evidence>
<evidence type="ECO:0000313" key="12">
    <source>
        <dbReference type="Proteomes" id="UP001556098"/>
    </source>
</evidence>
<evidence type="ECO:0000256" key="8">
    <source>
        <dbReference type="RuleBase" id="RU364072"/>
    </source>
</evidence>
<dbReference type="Gene3D" id="2.40.50.100">
    <property type="match status" value="1"/>
</dbReference>
<keyword evidence="5 8" id="KW-0443">Lipid metabolism</keyword>
<evidence type="ECO:0000256" key="7">
    <source>
        <dbReference type="ARBA" id="ARBA00023267"/>
    </source>
</evidence>
<evidence type="ECO:0000313" key="11">
    <source>
        <dbReference type="EMBL" id="MEW9921277.1"/>
    </source>
</evidence>
<dbReference type="PROSITE" id="PS50968">
    <property type="entry name" value="BIOTINYL_LIPOYL"/>
    <property type="match status" value="1"/>
</dbReference>